<dbReference type="AlphaFoldDB" id="A0A1S4AE96"/>
<dbReference type="PROSITE" id="PS50878">
    <property type="entry name" value="RT_POL"/>
    <property type="match status" value="1"/>
</dbReference>
<accession>A0A1S4AE96</accession>
<protein>
    <recommendedName>
        <fullName evidence="1">Reverse transcriptase domain-containing protein</fullName>
    </recommendedName>
</protein>
<reference evidence="2" key="1">
    <citation type="submission" date="2025-08" db="UniProtKB">
        <authorList>
            <consortium name="RefSeq"/>
        </authorList>
    </citation>
    <scope>IDENTIFICATION</scope>
</reference>
<name>A0A1S4AE96_TOBAC</name>
<dbReference type="PANTHER" id="PTHR46238:SF8">
    <property type="entry name" value="ENDONUCLEASE_EXONUCLEASE_PHOSPHATASE DOMAIN-CONTAINING PROTEIN"/>
    <property type="match status" value="1"/>
</dbReference>
<gene>
    <name evidence="2" type="primary">LOC107796725</name>
</gene>
<dbReference type="PaxDb" id="4097-A0A1S4AE96"/>
<evidence type="ECO:0000313" key="2">
    <source>
        <dbReference type="RefSeq" id="XP_016475010.1"/>
    </source>
</evidence>
<evidence type="ECO:0000259" key="1">
    <source>
        <dbReference type="PROSITE" id="PS50878"/>
    </source>
</evidence>
<dbReference type="STRING" id="4097.A0A1S4AE96"/>
<proteinExistence type="predicted"/>
<dbReference type="PANTHER" id="PTHR46238">
    <property type="entry name" value="REVERSE TRANSCRIPTASE DOMAIN-CONTAINING PROTEIN"/>
    <property type="match status" value="1"/>
</dbReference>
<sequence>MGLHHGSSLSPFLFSMAIDVLTRHIKGEASWCMLFVDDIVLIDETGGGVNERTKIEYLECKFSGSTQEMDEDVRLDSQVIPQRESFKYLASIIQGNGEIDEDVIDRIGRDG</sequence>
<dbReference type="KEGG" id="nta:107796725"/>
<dbReference type="InterPro" id="IPR000477">
    <property type="entry name" value="RT_dom"/>
</dbReference>
<dbReference type="RefSeq" id="XP_016475010.1">
    <property type="nucleotide sequence ID" value="XM_016619524.1"/>
</dbReference>
<dbReference type="OrthoDB" id="1225857at2759"/>
<feature type="domain" description="Reverse transcriptase" evidence="1">
    <location>
        <begin position="1"/>
        <end position="93"/>
    </location>
</feature>
<organism evidence="2">
    <name type="scientific">Nicotiana tabacum</name>
    <name type="common">Common tobacco</name>
    <dbReference type="NCBI Taxonomy" id="4097"/>
    <lineage>
        <taxon>Eukaryota</taxon>
        <taxon>Viridiplantae</taxon>
        <taxon>Streptophyta</taxon>
        <taxon>Embryophyta</taxon>
        <taxon>Tracheophyta</taxon>
        <taxon>Spermatophyta</taxon>
        <taxon>Magnoliopsida</taxon>
        <taxon>eudicotyledons</taxon>
        <taxon>Gunneridae</taxon>
        <taxon>Pentapetalae</taxon>
        <taxon>asterids</taxon>
        <taxon>lamiids</taxon>
        <taxon>Solanales</taxon>
        <taxon>Solanaceae</taxon>
        <taxon>Nicotianoideae</taxon>
        <taxon>Nicotianeae</taxon>
        <taxon>Nicotiana</taxon>
    </lineage>
</organism>